<dbReference type="SUPFAM" id="SSF48173">
    <property type="entry name" value="Cryptochrome/photolyase FAD-binding domain"/>
    <property type="match status" value="1"/>
</dbReference>
<dbReference type="EC" id="4.1.99.3" evidence="4"/>
<keyword evidence="8" id="KW-0274">FAD</keyword>
<proteinExistence type="inferred from homology"/>
<dbReference type="PANTHER" id="PTHR10211:SF0">
    <property type="entry name" value="DEOXYRIBODIPYRIMIDINE PHOTO-LYASE"/>
    <property type="match status" value="1"/>
</dbReference>
<dbReference type="EMBL" id="CP001804">
    <property type="protein sequence ID" value="ACY17462.1"/>
    <property type="molecule type" value="Genomic_DNA"/>
</dbReference>
<protein>
    <recommendedName>
        <fullName evidence="5">Deoxyribodipyrimidine photo-lyase</fullName>
        <ecNumber evidence="4">4.1.99.3</ecNumber>
    </recommendedName>
    <alternativeName>
        <fullName evidence="12">DNA photolyase</fullName>
    </alternativeName>
</protein>
<evidence type="ECO:0000256" key="4">
    <source>
        <dbReference type="ARBA" id="ARBA00013149"/>
    </source>
</evidence>
<evidence type="ECO:0000313" key="16">
    <source>
        <dbReference type="Proteomes" id="UP000001880"/>
    </source>
</evidence>
<keyword evidence="10" id="KW-0234">DNA repair</keyword>
<reference evidence="15 16" key="1">
    <citation type="journal article" date="2010" name="Stand. Genomic Sci.">
        <title>Complete genome sequence of Haliangium ochraceum type strain (SMP-2).</title>
        <authorList>
            <consortium name="US DOE Joint Genome Institute (JGI-PGF)"/>
            <person name="Ivanova N."/>
            <person name="Daum C."/>
            <person name="Lang E."/>
            <person name="Abt B."/>
            <person name="Kopitz M."/>
            <person name="Saunders E."/>
            <person name="Lapidus A."/>
            <person name="Lucas S."/>
            <person name="Glavina Del Rio T."/>
            <person name="Nolan M."/>
            <person name="Tice H."/>
            <person name="Copeland A."/>
            <person name="Cheng J.F."/>
            <person name="Chen F."/>
            <person name="Bruce D."/>
            <person name="Goodwin L."/>
            <person name="Pitluck S."/>
            <person name="Mavromatis K."/>
            <person name="Pati A."/>
            <person name="Mikhailova N."/>
            <person name="Chen A."/>
            <person name="Palaniappan K."/>
            <person name="Land M."/>
            <person name="Hauser L."/>
            <person name="Chang Y.J."/>
            <person name="Jeffries C.D."/>
            <person name="Detter J.C."/>
            <person name="Brettin T."/>
            <person name="Rohde M."/>
            <person name="Goker M."/>
            <person name="Bristow J."/>
            <person name="Markowitz V."/>
            <person name="Eisen J.A."/>
            <person name="Hugenholtz P."/>
            <person name="Kyrpides N.C."/>
            <person name="Klenk H.P."/>
        </authorList>
    </citation>
    <scope>NUCLEOTIDE SEQUENCE [LARGE SCALE GENOMIC DNA]</scope>
    <source>
        <strain evidence="16">DSM 14365 / CIP 107738 / JCM 11303 / AJ 13395 / SMP-2</strain>
    </source>
</reference>
<keyword evidence="6" id="KW-0285">Flavoprotein</keyword>
<keyword evidence="7" id="KW-0227">DNA damage</keyword>
<evidence type="ECO:0000256" key="3">
    <source>
        <dbReference type="ARBA" id="ARBA00006409"/>
    </source>
</evidence>
<dbReference type="AlphaFoldDB" id="D0LU98"/>
<evidence type="ECO:0000256" key="13">
    <source>
        <dbReference type="ARBA" id="ARBA00033999"/>
    </source>
</evidence>
<feature type="domain" description="Photolyase/cryptochrome alpha/beta" evidence="14">
    <location>
        <begin position="26"/>
        <end position="158"/>
    </location>
</feature>
<evidence type="ECO:0000256" key="2">
    <source>
        <dbReference type="ARBA" id="ARBA00001974"/>
    </source>
</evidence>
<sequence>MANSLPPVPALRVRAVGDAPVHESRRFVLYWMIAARRTRYNFALERALAWSRALGKPLVVLEALRCDYPWASERLHRFVVDGMSDQSAAFADTPVAYYPYLEPRPGAGRGLLAALAAHACVVVTDEFPCFFLPRMVAAAARSLDVQVQAVDGNGLYPLAATERVFTTAASFRRHLQKELPAHLGDMPMAEPLAHAPPRDAAHALPAAIRKRWPPASLGRPGASDALLSALRFDRAVEAAPVRGGARAAGETLERFVRAGLPRYLEARNQPADPVTSQLSPYLHFGHISAHEVFRRVMARDQWTPDRMAPRATGSREGFWGASSEVEGFLDELITWREIGYNMAAKRDDYDRYESLPAWAQTTLEEHTGDPRPHLYELDEFEQARTHDALWNAAQTQLVREGRIHNYMRMLWGKKILEWTRTPRDALAVMIELNNRYALDGRNPNSYSGIFWCLGRYDRAWGPERPIFGKVRFMSSQSTARKLRVTPYLHAYAPAES</sequence>
<evidence type="ECO:0000256" key="8">
    <source>
        <dbReference type="ARBA" id="ARBA00022827"/>
    </source>
</evidence>
<dbReference type="InterPro" id="IPR014729">
    <property type="entry name" value="Rossmann-like_a/b/a_fold"/>
</dbReference>
<dbReference type="InterPro" id="IPR006050">
    <property type="entry name" value="DNA_photolyase_N"/>
</dbReference>
<comment type="cofactor">
    <cofactor evidence="2">
        <name>FAD</name>
        <dbReference type="ChEBI" id="CHEBI:57692"/>
    </cofactor>
</comment>
<evidence type="ECO:0000256" key="9">
    <source>
        <dbReference type="ARBA" id="ARBA00023125"/>
    </source>
</evidence>
<evidence type="ECO:0000256" key="10">
    <source>
        <dbReference type="ARBA" id="ARBA00023204"/>
    </source>
</evidence>
<accession>D0LU98</accession>
<comment type="catalytic activity">
    <reaction evidence="13">
        <text>cyclobutadipyrimidine (in DNA) = 2 pyrimidine residues (in DNA).</text>
        <dbReference type="EC" id="4.1.99.3"/>
    </reaction>
</comment>
<dbReference type="Proteomes" id="UP000001880">
    <property type="component" value="Chromosome"/>
</dbReference>
<organism evidence="15 16">
    <name type="scientific">Haliangium ochraceum (strain DSM 14365 / JCM 11303 / SMP-2)</name>
    <dbReference type="NCBI Taxonomy" id="502025"/>
    <lineage>
        <taxon>Bacteria</taxon>
        <taxon>Pseudomonadati</taxon>
        <taxon>Myxococcota</taxon>
        <taxon>Polyangia</taxon>
        <taxon>Haliangiales</taxon>
        <taxon>Kofleriaceae</taxon>
        <taxon>Haliangium</taxon>
    </lineage>
</organism>
<name>D0LU98_HALO1</name>
<dbReference type="Gene3D" id="1.10.579.10">
    <property type="entry name" value="DNA Cyclobutane Dipyrimidine Photolyase, subunit A, domain 3"/>
    <property type="match status" value="1"/>
</dbReference>
<evidence type="ECO:0000256" key="11">
    <source>
        <dbReference type="ARBA" id="ARBA00023239"/>
    </source>
</evidence>
<keyword evidence="11 15" id="KW-0456">Lyase</keyword>
<keyword evidence="9" id="KW-0238">DNA-binding</keyword>
<dbReference type="KEGG" id="hoh:Hoch_4973"/>
<evidence type="ECO:0000313" key="15">
    <source>
        <dbReference type="EMBL" id="ACY17462.1"/>
    </source>
</evidence>
<dbReference type="STRING" id="502025.Hoch_4973"/>
<dbReference type="GO" id="GO:0000719">
    <property type="term" value="P:photoreactive repair"/>
    <property type="evidence" value="ECO:0007669"/>
    <property type="project" value="TreeGrafter"/>
</dbReference>
<evidence type="ECO:0000256" key="5">
    <source>
        <dbReference type="ARBA" id="ARBA00014046"/>
    </source>
</evidence>
<dbReference type="InterPro" id="IPR036134">
    <property type="entry name" value="Crypto/Photolyase_FAD-like_sf"/>
</dbReference>
<evidence type="ECO:0000256" key="7">
    <source>
        <dbReference type="ARBA" id="ARBA00022763"/>
    </source>
</evidence>
<dbReference type="GO" id="GO:0003677">
    <property type="term" value="F:DNA binding"/>
    <property type="evidence" value="ECO:0007669"/>
    <property type="project" value="UniProtKB-KW"/>
</dbReference>
<dbReference type="InterPro" id="IPR036155">
    <property type="entry name" value="Crypto/Photolyase_N_sf"/>
</dbReference>
<keyword evidence="16" id="KW-1185">Reference proteome</keyword>
<dbReference type="GO" id="GO:0003904">
    <property type="term" value="F:deoxyribodipyrimidine photo-lyase activity"/>
    <property type="evidence" value="ECO:0007669"/>
    <property type="project" value="UniProtKB-EC"/>
</dbReference>
<dbReference type="OrthoDB" id="9772484at2"/>
<dbReference type="Gene3D" id="3.40.50.620">
    <property type="entry name" value="HUPs"/>
    <property type="match status" value="1"/>
</dbReference>
<evidence type="ECO:0000256" key="6">
    <source>
        <dbReference type="ARBA" id="ARBA00022630"/>
    </source>
</evidence>
<comment type="cofactor">
    <cofactor evidence="1">
        <name>(6R)-5,10-methylene-5,6,7,8-tetrahydrofolate</name>
        <dbReference type="ChEBI" id="CHEBI:15636"/>
    </cofactor>
</comment>
<dbReference type="PROSITE" id="PS51645">
    <property type="entry name" value="PHR_CRY_ALPHA_BETA"/>
    <property type="match status" value="1"/>
</dbReference>
<evidence type="ECO:0000256" key="1">
    <source>
        <dbReference type="ARBA" id="ARBA00001932"/>
    </source>
</evidence>
<dbReference type="RefSeq" id="WP_012830054.1">
    <property type="nucleotide sequence ID" value="NC_013440.1"/>
</dbReference>
<dbReference type="SUPFAM" id="SSF52425">
    <property type="entry name" value="Cryptochrome/photolyase, N-terminal domain"/>
    <property type="match status" value="1"/>
</dbReference>
<dbReference type="PANTHER" id="PTHR10211">
    <property type="entry name" value="DEOXYRIBODIPYRIMIDINE PHOTOLYASE"/>
    <property type="match status" value="1"/>
</dbReference>
<gene>
    <name evidence="15" type="ordered locus">Hoch_4973</name>
</gene>
<dbReference type="eggNOG" id="COG0415">
    <property type="taxonomic scope" value="Bacteria"/>
</dbReference>
<dbReference type="Gene3D" id="1.25.40.80">
    <property type="match status" value="1"/>
</dbReference>
<dbReference type="InterPro" id="IPR052219">
    <property type="entry name" value="Photolyase_Class-2"/>
</dbReference>
<comment type="similarity">
    <text evidence="3">Belongs to the DNA photolyase class-2 family.</text>
</comment>
<evidence type="ECO:0000259" key="14">
    <source>
        <dbReference type="PROSITE" id="PS51645"/>
    </source>
</evidence>
<dbReference type="FunFam" id="1.10.579.10:FF:000002">
    <property type="entry name" value="Deoxyribodipyrimidine photolyase"/>
    <property type="match status" value="1"/>
</dbReference>
<evidence type="ECO:0000256" key="12">
    <source>
        <dbReference type="ARBA" id="ARBA00031671"/>
    </source>
</evidence>
<dbReference type="HOGENOM" id="CLU_026342_2_1_7"/>